<gene>
    <name evidence="2" type="ORF">K0M31_001366</name>
</gene>
<accession>A0AA40GFI5</accession>
<reference evidence="2" key="1">
    <citation type="submission" date="2021-10" db="EMBL/GenBank/DDBJ databases">
        <title>Melipona bicolor Genome sequencing and assembly.</title>
        <authorList>
            <person name="Araujo N.S."/>
            <person name="Arias M.C."/>
        </authorList>
    </citation>
    <scope>NUCLEOTIDE SEQUENCE</scope>
    <source>
        <strain evidence="2">USP_2M_L1-L4_2017</strain>
        <tissue evidence="2">Whole body</tissue>
    </source>
</reference>
<dbReference type="EMBL" id="JAHYIQ010000001">
    <property type="protein sequence ID" value="KAK1136830.1"/>
    <property type="molecule type" value="Genomic_DNA"/>
</dbReference>
<organism evidence="2 3">
    <name type="scientific">Melipona bicolor</name>
    <dbReference type="NCBI Taxonomy" id="60889"/>
    <lineage>
        <taxon>Eukaryota</taxon>
        <taxon>Metazoa</taxon>
        <taxon>Ecdysozoa</taxon>
        <taxon>Arthropoda</taxon>
        <taxon>Hexapoda</taxon>
        <taxon>Insecta</taxon>
        <taxon>Pterygota</taxon>
        <taxon>Neoptera</taxon>
        <taxon>Endopterygota</taxon>
        <taxon>Hymenoptera</taxon>
        <taxon>Apocrita</taxon>
        <taxon>Aculeata</taxon>
        <taxon>Apoidea</taxon>
        <taxon>Anthophila</taxon>
        <taxon>Apidae</taxon>
        <taxon>Melipona</taxon>
    </lineage>
</organism>
<evidence type="ECO:0000256" key="1">
    <source>
        <dbReference type="SAM" id="MobiDB-lite"/>
    </source>
</evidence>
<feature type="compositionally biased region" description="Basic residues" evidence="1">
    <location>
        <begin position="27"/>
        <end position="38"/>
    </location>
</feature>
<keyword evidence="3" id="KW-1185">Reference proteome</keyword>
<comment type="caution">
    <text evidence="2">The sequence shown here is derived from an EMBL/GenBank/DDBJ whole genome shotgun (WGS) entry which is preliminary data.</text>
</comment>
<sequence>MPTASYEDDPDLSRDDWIGWDQEQTKKRGRGGGRREKKRNSTENRVDCMYQVAEPGDRIVRQPGV</sequence>
<protein>
    <submittedName>
        <fullName evidence="2">Uncharacterized protein</fullName>
    </submittedName>
</protein>
<proteinExistence type="predicted"/>
<name>A0AA40GFI5_9HYME</name>
<feature type="compositionally biased region" description="Acidic residues" evidence="1">
    <location>
        <begin position="1"/>
        <end position="10"/>
    </location>
</feature>
<evidence type="ECO:0000313" key="2">
    <source>
        <dbReference type="EMBL" id="KAK1136830.1"/>
    </source>
</evidence>
<dbReference type="AlphaFoldDB" id="A0AA40GFI5"/>
<dbReference type="Proteomes" id="UP001177670">
    <property type="component" value="Unassembled WGS sequence"/>
</dbReference>
<feature type="region of interest" description="Disordered" evidence="1">
    <location>
        <begin position="1"/>
        <end position="46"/>
    </location>
</feature>
<evidence type="ECO:0000313" key="3">
    <source>
        <dbReference type="Proteomes" id="UP001177670"/>
    </source>
</evidence>